<evidence type="ECO:0000313" key="1">
    <source>
        <dbReference type="EMBL" id="SVA54525.1"/>
    </source>
</evidence>
<accession>A0A381WPV4</accession>
<dbReference type="Gene3D" id="2.60.40.10">
    <property type="entry name" value="Immunoglobulins"/>
    <property type="match status" value="1"/>
</dbReference>
<feature type="non-terminal residue" evidence="1">
    <location>
        <position position="1"/>
    </location>
</feature>
<dbReference type="InterPro" id="IPR013783">
    <property type="entry name" value="Ig-like_fold"/>
</dbReference>
<protein>
    <submittedName>
        <fullName evidence="1">Uncharacterized protein</fullName>
    </submittedName>
</protein>
<dbReference type="AlphaFoldDB" id="A0A381WPV4"/>
<dbReference type="EMBL" id="UINC01012491">
    <property type="protein sequence ID" value="SVA54525.1"/>
    <property type="molecule type" value="Genomic_DNA"/>
</dbReference>
<sequence>VLNSLLDPSVNHGMHLIRLFRRVTVVPLLCMVAAQALGELPTARMTAIFPMGCRIGAEAEVQVHGADLDGATALRFSDPGISAKVTNAGERKFKVRVAEDVPAGVYEVRFAGALGLTNPRPFVVSSLAEVRSPAGNTTRETAGPLGDNSVINGTAVSRQSVWFKVTAIKGQRLLLRVSAEALDSRLNPVVLLRGSAGERLARGNDDGLIDYTAASDCDCFIQIRDAIYGGGNEYFFRLENSSGPHVDFVSPPIVSSFTGSEVTLYGRNLPGSKPSGLKSVDGLSLEQLSVKFSDLIHGDRPGGVLLPPATVTLDGRVFRLAKGKITSNPFFVGLCEGKSLTMEQGDNETADHAQAIPAPGLVAGSFFPARDVDYFRFLIKKDEVYWLDIFSQRLGKNTNPYITAQLVGVAKDGKETPEPAKEFYEIKDNPGGREFNIANGDVSWRFQAKSNGYCRVMARDLFNQVADDPGRGYVIVLNRERPGFRLLAHPRTVPSTLGSTKAIELMVTHLRKGTTLPVQIIAMREGNFNGPIRISVEGLPEGVNLHPCEIRAGQKSATALLTASEQAVSFMGNIRFIGKTMIADREVAQVARSAATVHRVGDYDKEPVFSRLVRGSALSVNVDDTEPVQVTAVGGGPFIGLVNGKLKIPLKVNRNGEYNEKINFKIYGISQLAKFGGLAVDKGQTEASLEIDLAKFKVPVGHYTFQLAATIKGKYEFPLLNGKKTDKKKDVTFQSLSPPIVMEVKPAPKPVEKKN</sequence>
<reference evidence="1" key="1">
    <citation type="submission" date="2018-05" db="EMBL/GenBank/DDBJ databases">
        <authorList>
            <person name="Lanie J.A."/>
            <person name="Ng W.-L."/>
            <person name="Kazmierczak K.M."/>
            <person name="Andrzejewski T.M."/>
            <person name="Davidsen T.M."/>
            <person name="Wayne K.J."/>
            <person name="Tettelin H."/>
            <person name="Glass J.I."/>
            <person name="Rusch D."/>
            <person name="Podicherti R."/>
            <person name="Tsui H.-C.T."/>
            <person name="Winkler M.E."/>
        </authorList>
    </citation>
    <scope>NUCLEOTIDE SEQUENCE</scope>
</reference>
<proteinExistence type="predicted"/>
<organism evidence="1">
    <name type="scientific">marine metagenome</name>
    <dbReference type="NCBI Taxonomy" id="408172"/>
    <lineage>
        <taxon>unclassified sequences</taxon>
        <taxon>metagenomes</taxon>
        <taxon>ecological metagenomes</taxon>
    </lineage>
</organism>
<gene>
    <name evidence="1" type="ORF">METZ01_LOCUS107379</name>
</gene>
<dbReference type="Gene3D" id="2.60.120.380">
    <property type="match status" value="2"/>
</dbReference>
<name>A0A381WPV4_9ZZZZ</name>